<dbReference type="AlphaFoldDB" id="A0A9Q9DSW7"/>
<dbReference type="Pfam" id="PF01636">
    <property type="entry name" value="APH"/>
    <property type="match status" value="1"/>
</dbReference>
<sequence>MAPIGRFQVSNLAQLQEALQNLPANLRSNPQSSELQPPASLDFFDDDRIFTPDGGYHPDGENIDFREKVFQLLSSLFPPDGSQHPSIRLLGKGSYNIVVGVDVVPKSRRGDGSKPSAEISRLFGTPPKPRTFALRIPVADSGFNDPLPSYSMDDIYQDIANLYVVGQRLDLPVPRILKHDLKGYNALDRPFTLQNFIGGTQLERSWAELNLKQKVSAIQAITQIVEKIASVTAPAAGQIAYSNVTSPGKDIKVNEFLIPTKYQAQRSDLPGPCEAMEQTPHEFLMSCCKRWIEYENKNMPGFSMSTPLWSKIKEIITILEEKGWLGGSFHLVHGDFFGRNILVEIASDTAVKVTGVVDWDMARFAPKFVAFRGPFWAWNPELEEEKEDAANTGAISREEKAIKEAFLETASPEYATMALAEEAIIARKIFKIATFGLLAVELRGLAFELIKQWEELHPRLTKQYVAL</sequence>
<dbReference type="PANTHER" id="PTHR21310">
    <property type="entry name" value="AMINOGLYCOSIDE PHOSPHOTRANSFERASE-RELATED-RELATED"/>
    <property type="match status" value="1"/>
</dbReference>
<name>A0A9Q9DSW7_CURCL</name>
<dbReference type="VEuPathDB" id="FungiDB:yc1106_04125"/>
<dbReference type="Gene3D" id="3.90.1200.10">
    <property type="match status" value="1"/>
</dbReference>
<proteinExistence type="predicted"/>
<keyword evidence="3" id="KW-1185">Reference proteome</keyword>
<protein>
    <recommendedName>
        <fullName evidence="1">Aminoglycoside phosphotransferase domain-containing protein</fullName>
    </recommendedName>
</protein>
<organism evidence="2 3">
    <name type="scientific">Curvularia clavata</name>
    <dbReference type="NCBI Taxonomy" id="95742"/>
    <lineage>
        <taxon>Eukaryota</taxon>
        <taxon>Fungi</taxon>
        <taxon>Dikarya</taxon>
        <taxon>Ascomycota</taxon>
        <taxon>Pezizomycotina</taxon>
        <taxon>Dothideomycetes</taxon>
        <taxon>Pleosporomycetidae</taxon>
        <taxon>Pleosporales</taxon>
        <taxon>Pleosporineae</taxon>
        <taxon>Pleosporaceae</taxon>
        <taxon>Curvularia</taxon>
    </lineage>
</organism>
<dbReference type="InterPro" id="IPR002575">
    <property type="entry name" value="Aminoglycoside_PTrfase"/>
</dbReference>
<evidence type="ECO:0000259" key="1">
    <source>
        <dbReference type="Pfam" id="PF01636"/>
    </source>
</evidence>
<reference evidence="2" key="1">
    <citation type="submission" date="2021-12" db="EMBL/GenBank/DDBJ databases">
        <title>Curvularia clavata genome.</title>
        <authorList>
            <person name="Cao Y."/>
        </authorList>
    </citation>
    <scope>NUCLEOTIDE SEQUENCE</scope>
    <source>
        <strain evidence="2">Yc1106</strain>
    </source>
</reference>
<dbReference type="InterPro" id="IPR051678">
    <property type="entry name" value="AGP_Transferase"/>
</dbReference>
<dbReference type="SUPFAM" id="SSF56112">
    <property type="entry name" value="Protein kinase-like (PK-like)"/>
    <property type="match status" value="1"/>
</dbReference>
<feature type="domain" description="Aminoglycoside phosphotransferase" evidence="1">
    <location>
        <begin position="146"/>
        <end position="366"/>
    </location>
</feature>
<dbReference type="Proteomes" id="UP001056012">
    <property type="component" value="Chromosome 3"/>
</dbReference>
<dbReference type="PANTHER" id="PTHR21310:SF56">
    <property type="entry name" value="AMINOGLYCOSIDE PHOSPHOTRANSFERASE DOMAIN-CONTAINING PROTEIN"/>
    <property type="match status" value="1"/>
</dbReference>
<dbReference type="EMBL" id="CP089276">
    <property type="protein sequence ID" value="USP76851.1"/>
    <property type="molecule type" value="Genomic_DNA"/>
</dbReference>
<dbReference type="InterPro" id="IPR011009">
    <property type="entry name" value="Kinase-like_dom_sf"/>
</dbReference>
<gene>
    <name evidence="2" type="ORF">yc1106_04125</name>
</gene>
<dbReference type="OrthoDB" id="10003767at2759"/>
<evidence type="ECO:0000313" key="2">
    <source>
        <dbReference type="EMBL" id="USP76851.1"/>
    </source>
</evidence>
<evidence type="ECO:0000313" key="3">
    <source>
        <dbReference type="Proteomes" id="UP001056012"/>
    </source>
</evidence>
<accession>A0A9Q9DSW7</accession>